<organism evidence="2 3">
    <name type="scientific">Campylobacter phage CP20</name>
    <dbReference type="NCBI Taxonomy" id="2506428"/>
    <lineage>
        <taxon>Viruses</taxon>
        <taxon>Duplodnaviria</taxon>
        <taxon>Heunggongvirae</taxon>
        <taxon>Uroviricota</taxon>
        <taxon>Caudoviricetes</taxon>
        <taxon>Connertonviridae</taxon>
        <taxon>Firehammervirus</taxon>
        <taxon>Firehammervirus CPt10</taxon>
    </lineage>
</organism>
<evidence type="ECO:0000313" key="2">
    <source>
        <dbReference type="EMBL" id="QAU04887.1"/>
    </source>
</evidence>
<reference evidence="2 3" key="1">
    <citation type="submission" date="2019-01" db="EMBL/GenBank/DDBJ databases">
        <title>Complete genome sequence of Campylobacter bacteriophage CP20.</title>
        <authorList>
            <person name="Connerton I.F."/>
        </authorList>
    </citation>
    <scope>NUCLEOTIDE SEQUENCE [LARGE SCALE GENOMIC DNA]</scope>
</reference>
<sequence length="98" mass="10942">MIIEIKDFPLNVKRVVLEFDDSGACVVEPETKVKNKPRNDKIVKEPEPEIQNESEPALDINFGSKPAKASSIEPIDKVVIPDIEREANVSATMQNLKL</sequence>
<dbReference type="Proteomes" id="UP000290538">
    <property type="component" value="Segment"/>
</dbReference>
<dbReference type="EMBL" id="MK408758">
    <property type="protein sequence ID" value="QAU04887.1"/>
    <property type="molecule type" value="Genomic_DNA"/>
</dbReference>
<proteinExistence type="predicted"/>
<protein>
    <submittedName>
        <fullName evidence="2">Uncharacterized protein</fullName>
    </submittedName>
</protein>
<name>A0A410T7I8_9CAUD</name>
<feature type="region of interest" description="Disordered" evidence="1">
    <location>
        <begin position="35"/>
        <end position="67"/>
    </location>
</feature>
<evidence type="ECO:0000313" key="3">
    <source>
        <dbReference type="Proteomes" id="UP000290538"/>
    </source>
</evidence>
<accession>A0A410T7I8</accession>
<evidence type="ECO:0000256" key="1">
    <source>
        <dbReference type="SAM" id="MobiDB-lite"/>
    </source>
</evidence>
<feature type="compositionally biased region" description="Basic and acidic residues" evidence="1">
    <location>
        <begin position="35"/>
        <end position="47"/>
    </location>
</feature>